<evidence type="ECO:0000313" key="7">
    <source>
        <dbReference type="Proteomes" id="UP000069632"/>
    </source>
</evidence>
<dbReference type="Gene3D" id="3.30.460.80">
    <property type="entry name" value="NADH:ubiquinone oxidoreductase, 30kDa subunit"/>
    <property type="match status" value="1"/>
</dbReference>
<dbReference type="PROSITE" id="PS00542">
    <property type="entry name" value="COMPLEX1_30K"/>
    <property type="match status" value="1"/>
</dbReference>
<dbReference type="SUPFAM" id="SSF143243">
    <property type="entry name" value="Nqo5-like"/>
    <property type="match status" value="1"/>
</dbReference>
<dbReference type="EMBL" id="FIZP01000001">
    <property type="protein sequence ID" value="CZE46076.1"/>
    <property type="molecule type" value="Genomic_DNA"/>
</dbReference>
<organism evidence="6 7">
    <name type="scientific">Campylobacter geochelonis</name>
    <dbReference type="NCBI Taxonomy" id="1780362"/>
    <lineage>
        <taxon>Bacteria</taxon>
        <taxon>Pseudomonadati</taxon>
        <taxon>Campylobacterota</taxon>
        <taxon>Epsilonproteobacteria</taxon>
        <taxon>Campylobacterales</taxon>
        <taxon>Campylobacteraceae</taxon>
        <taxon>Campylobacter</taxon>
    </lineage>
</organism>
<dbReference type="AlphaFoldDB" id="A0A128EAQ1"/>
<dbReference type="RefSeq" id="WP_075531325.1">
    <property type="nucleotide sequence ID" value="NZ_CP053844.1"/>
</dbReference>
<evidence type="ECO:0000256" key="4">
    <source>
        <dbReference type="RuleBase" id="RU003582"/>
    </source>
</evidence>
<proteinExistence type="inferred from homology"/>
<comment type="similarity">
    <text evidence="1 3">Belongs to the complex I 30 kDa subunit family.</text>
</comment>
<evidence type="ECO:0000313" key="6">
    <source>
        <dbReference type="EMBL" id="CZE46076.1"/>
    </source>
</evidence>
<dbReference type="InterPro" id="IPR001268">
    <property type="entry name" value="NADH_UbQ_OxRdtase_30kDa_su"/>
</dbReference>
<dbReference type="InterPro" id="IPR037232">
    <property type="entry name" value="NADH_quin_OxRdtase_su_C/D-like"/>
</dbReference>
<dbReference type="NCBIfam" id="NF006304">
    <property type="entry name" value="PRK08491.1"/>
    <property type="match status" value="1"/>
</dbReference>
<comment type="catalytic activity">
    <reaction evidence="4">
        <text>a quinone + NADH + 5 H(+)(in) = a quinol + NAD(+) + 4 H(+)(out)</text>
        <dbReference type="Rhea" id="RHEA:57888"/>
        <dbReference type="ChEBI" id="CHEBI:15378"/>
        <dbReference type="ChEBI" id="CHEBI:24646"/>
        <dbReference type="ChEBI" id="CHEBI:57540"/>
        <dbReference type="ChEBI" id="CHEBI:57945"/>
        <dbReference type="ChEBI" id="CHEBI:132124"/>
    </reaction>
</comment>
<protein>
    <recommendedName>
        <fullName evidence="4">NADH-quinone oxidoreductase</fullName>
        <ecNumber evidence="4">7.1.1.-</ecNumber>
    </recommendedName>
</protein>
<sequence>MRRDRFKKDTTAKNYYEDRFYVAPQSPKFDVLGSKFEDDLKALDGLVLNSYVEFDQMVVFVDKNDNLKALEKLKEFGYEILSELSGVDFIHQRGGIEVFYQLLSIKHKRRARVKCFVKNGEFLQSATSLYKSANWAERELYDMMGVWIENHPNLKRILMPDDWYGHPLLKSYPLHGDEAAKWYEVDKIFGREYRDIVGEENRDSAFIDSKDTFNFSRIYHETEYGGVEPSEAYLQEYQEKGGVPFIKHATRDKFKILKKRR</sequence>
<dbReference type="PANTHER" id="PTHR10884:SF14">
    <property type="entry name" value="NADH DEHYDROGENASE [UBIQUINONE] IRON-SULFUR PROTEIN 3, MITOCHONDRIAL"/>
    <property type="match status" value="1"/>
</dbReference>
<name>A0A128EAQ1_9BACT</name>
<keyword evidence="3" id="KW-0520">NAD</keyword>
<dbReference type="EC" id="7.1.1.-" evidence="4"/>
<evidence type="ECO:0000256" key="2">
    <source>
        <dbReference type="ARBA" id="ARBA00022448"/>
    </source>
</evidence>
<dbReference type="GO" id="GO:0048038">
    <property type="term" value="F:quinone binding"/>
    <property type="evidence" value="ECO:0007669"/>
    <property type="project" value="UniProtKB-KW"/>
</dbReference>
<keyword evidence="7" id="KW-1185">Reference proteome</keyword>
<dbReference type="GO" id="GO:0016651">
    <property type="term" value="F:oxidoreductase activity, acting on NAD(P)H"/>
    <property type="evidence" value="ECO:0007669"/>
    <property type="project" value="InterPro"/>
</dbReference>
<accession>A0A128EAQ1</accession>
<evidence type="ECO:0000256" key="3">
    <source>
        <dbReference type="RuleBase" id="RU003456"/>
    </source>
</evidence>
<dbReference type="NCBIfam" id="TIGR01961">
    <property type="entry name" value="NuoC_fam"/>
    <property type="match status" value="1"/>
</dbReference>
<gene>
    <name evidence="6" type="primary">nqo5</name>
    <name evidence="6" type="ORF">ERS672216_00180</name>
</gene>
<keyword evidence="4" id="KW-0874">Quinone</keyword>
<dbReference type="Proteomes" id="UP000069632">
    <property type="component" value="Unassembled WGS sequence"/>
</dbReference>
<reference evidence="6 7" key="1">
    <citation type="submission" date="2016-02" db="EMBL/GenBank/DDBJ databases">
        <authorList>
            <consortium name="Pathogen Informatics"/>
        </authorList>
    </citation>
    <scope>NUCLEOTIDE SEQUENCE [LARGE SCALE GENOMIC DNA]</scope>
    <source>
        <strain evidence="6 7">RC20</strain>
    </source>
</reference>
<feature type="domain" description="NADH:ubiquinone oxidoreductase 30kDa subunit" evidence="5">
    <location>
        <begin position="61"/>
        <end position="177"/>
    </location>
</feature>
<evidence type="ECO:0000259" key="5">
    <source>
        <dbReference type="Pfam" id="PF00329"/>
    </source>
</evidence>
<dbReference type="InterPro" id="IPR020396">
    <property type="entry name" value="NADH_UbQ_OxRdtase_CS"/>
</dbReference>
<dbReference type="Pfam" id="PF00329">
    <property type="entry name" value="Complex1_30kDa"/>
    <property type="match status" value="1"/>
</dbReference>
<keyword evidence="2 3" id="KW-0813">Transport</keyword>
<dbReference type="OrthoDB" id="9803286at2"/>
<keyword evidence="6" id="KW-0560">Oxidoreductase</keyword>
<evidence type="ECO:0000256" key="1">
    <source>
        <dbReference type="ARBA" id="ARBA00007569"/>
    </source>
</evidence>
<keyword evidence="3" id="KW-1278">Translocase</keyword>
<dbReference type="GO" id="GO:0008137">
    <property type="term" value="F:NADH dehydrogenase (ubiquinone) activity"/>
    <property type="evidence" value="ECO:0007669"/>
    <property type="project" value="InterPro"/>
</dbReference>
<dbReference type="InterPro" id="IPR010218">
    <property type="entry name" value="NADH_DH_suC"/>
</dbReference>
<dbReference type="PANTHER" id="PTHR10884">
    <property type="entry name" value="NADH DEHYDROGENASE UBIQUINONE IRON-SULFUR PROTEIN 3"/>
    <property type="match status" value="1"/>
</dbReference>
<comment type="function">
    <text evidence="4">NDH-1 shuttles electrons from NADH, via FMN and iron-sulfur (Fe-S) centers, to quinones in the respiratory chain.</text>
</comment>